<name>A0AAD7KWU4_QUISA</name>
<keyword evidence="2" id="KW-0547">Nucleotide-binding</keyword>
<reference evidence="2" key="1">
    <citation type="journal article" date="2023" name="Science">
        <title>Elucidation of the pathway for biosynthesis of saponin adjuvants from the soapbark tree.</title>
        <authorList>
            <person name="Reed J."/>
            <person name="Orme A."/>
            <person name="El-Demerdash A."/>
            <person name="Owen C."/>
            <person name="Martin L.B.B."/>
            <person name="Misra R.C."/>
            <person name="Kikuchi S."/>
            <person name="Rejzek M."/>
            <person name="Martin A.C."/>
            <person name="Harkess A."/>
            <person name="Leebens-Mack J."/>
            <person name="Louveau T."/>
            <person name="Stephenson M.J."/>
            <person name="Osbourn A."/>
        </authorList>
    </citation>
    <scope>NUCLEOTIDE SEQUENCE</scope>
    <source>
        <strain evidence="2">S10</strain>
    </source>
</reference>
<keyword evidence="2" id="KW-0378">Hydrolase</keyword>
<keyword evidence="2" id="KW-0067">ATP-binding</keyword>
<proteinExistence type="predicted"/>
<evidence type="ECO:0000256" key="1">
    <source>
        <dbReference type="SAM" id="MobiDB-lite"/>
    </source>
</evidence>
<dbReference type="GO" id="GO:0004386">
    <property type="term" value="F:helicase activity"/>
    <property type="evidence" value="ECO:0007669"/>
    <property type="project" value="UniProtKB-KW"/>
</dbReference>
<organism evidence="2 3">
    <name type="scientific">Quillaja saponaria</name>
    <name type="common">Soap bark tree</name>
    <dbReference type="NCBI Taxonomy" id="32244"/>
    <lineage>
        <taxon>Eukaryota</taxon>
        <taxon>Viridiplantae</taxon>
        <taxon>Streptophyta</taxon>
        <taxon>Embryophyta</taxon>
        <taxon>Tracheophyta</taxon>
        <taxon>Spermatophyta</taxon>
        <taxon>Magnoliopsida</taxon>
        <taxon>eudicotyledons</taxon>
        <taxon>Gunneridae</taxon>
        <taxon>Pentapetalae</taxon>
        <taxon>rosids</taxon>
        <taxon>fabids</taxon>
        <taxon>Fabales</taxon>
        <taxon>Quillajaceae</taxon>
        <taxon>Quillaja</taxon>
    </lineage>
</organism>
<dbReference type="KEGG" id="qsa:O6P43_032160"/>
<evidence type="ECO:0000313" key="3">
    <source>
        <dbReference type="Proteomes" id="UP001163823"/>
    </source>
</evidence>
<protein>
    <submittedName>
        <fullName evidence="2">DEAD-box ATP-dependent RNA helicase 35</fullName>
    </submittedName>
</protein>
<keyword evidence="3" id="KW-1185">Reference proteome</keyword>
<sequence>MHSEDGKEEDDDCVEYVPVAQRRATEAQKILQRKGNSASANEGELEKSKATEAKPSLLVKASQLKRDPEITPTQQIVQQEREVIEHLSDQKTLMSVRELAKGITYTDHLFTGWKPPWNIRKMSQKQCDLIRKQWHIIVDGDGILPRLRILRI</sequence>
<comment type="caution">
    <text evidence="2">The sequence shown here is derived from an EMBL/GenBank/DDBJ whole genome shotgun (WGS) entry which is preliminary data.</text>
</comment>
<accession>A0AAD7KWU4</accession>
<feature type="region of interest" description="Disordered" evidence="1">
    <location>
        <begin position="29"/>
        <end position="53"/>
    </location>
</feature>
<gene>
    <name evidence="2" type="ORF">O6P43_032160</name>
</gene>
<evidence type="ECO:0000313" key="2">
    <source>
        <dbReference type="EMBL" id="KAJ7947344.1"/>
    </source>
</evidence>
<dbReference type="EMBL" id="JARAOO010000013">
    <property type="protein sequence ID" value="KAJ7947344.1"/>
    <property type="molecule type" value="Genomic_DNA"/>
</dbReference>
<dbReference type="Proteomes" id="UP001163823">
    <property type="component" value="Chromosome 13"/>
</dbReference>
<dbReference type="AlphaFoldDB" id="A0AAD7KWU4"/>
<keyword evidence="2" id="KW-0347">Helicase</keyword>